<dbReference type="HOGENOM" id="CLU_131990_0_0_7"/>
<dbReference type="EMBL" id="AZHX01001083">
    <property type="protein sequence ID" value="ETX04936.1"/>
    <property type="molecule type" value="Genomic_DNA"/>
</dbReference>
<evidence type="ECO:0000313" key="3">
    <source>
        <dbReference type="Proteomes" id="UP000019140"/>
    </source>
</evidence>
<dbReference type="Pfam" id="PF20797">
    <property type="entry name" value="HepT-like_2"/>
    <property type="match status" value="1"/>
</dbReference>
<protein>
    <recommendedName>
        <fullName evidence="1">HepT-like domain-containing protein</fullName>
    </recommendedName>
</protein>
<sequence>MIERYLVVAGRIRQEVVALERLVTRSERAITAMRQRSEDEDLYLDAAALNLHDFYAGLERIFHHIATAIDRSLPSGSEWHRDLLRQMQVVLSQVRPQVLSDETVRILDEFLRFRHVVRHIYTFEFEAERIEHLVQRLRPCFERVQDELLAFADFLDQLAQDD</sequence>
<comment type="caution">
    <text evidence="2">The sequence shown here is derived from an EMBL/GenBank/DDBJ whole genome shotgun (WGS) entry which is preliminary data.</text>
</comment>
<reference evidence="2 3" key="1">
    <citation type="journal article" date="2014" name="Nature">
        <title>An environmental bacterial taxon with a large and distinct metabolic repertoire.</title>
        <authorList>
            <person name="Wilson M.C."/>
            <person name="Mori T."/>
            <person name="Ruckert C."/>
            <person name="Uria A.R."/>
            <person name="Helf M.J."/>
            <person name="Takada K."/>
            <person name="Gernert C."/>
            <person name="Steffens U.A."/>
            <person name="Heycke N."/>
            <person name="Schmitt S."/>
            <person name="Rinke C."/>
            <person name="Helfrich E.J."/>
            <person name="Brachmann A.O."/>
            <person name="Gurgui C."/>
            <person name="Wakimoto T."/>
            <person name="Kracht M."/>
            <person name="Crusemann M."/>
            <person name="Hentschel U."/>
            <person name="Abe I."/>
            <person name="Matsunaga S."/>
            <person name="Kalinowski J."/>
            <person name="Takeyama H."/>
            <person name="Piel J."/>
        </authorList>
    </citation>
    <scope>NUCLEOTIDE SEQUENCE [LARGE SCALE GENOMIC DNA]</scope>
    <source>
        <strain evidence="3">TSY2</strain>
    </source>
</reference>
<keyword evidence="3" id="KW-1185">Reference proteome</keyword>
<name>W4M4S8_9BACT</name>
<proteinExistence type="predicted"/>
<evidence type="ECO:0000313" key="2">
    <source>
        <dbReference type="EMBL" id="ETX04936.1"/>
    </source>
</evidence>
<evidence type="ECO:0000259" key="1">
    <source>
        <dbReference type="Pfam" id="PF20797"/>
    </source>
</evidence>
<accession>W4M4S8</accession>
<organism evidence="2 3">
    <name type="scientific">Candidatus Entotheonella gemina</name>
    <dbReference type="NCBI Taxonomy" id="1429439"/>
    <lineage>
        <taxon>Bacteria</taxon>
        <taxon>Pseudomonadati</taxon>
        <taxon>Nitrospinota/Tectimicrobiota group</taxon>
        <taxon>Candidatus Tectimicrobiota</taxon>
        <taxon>Candidatus Entotheonellia</taxon>
        <taxon>Candidatus Entotheonellales</taxon>
        <taxon>Candidatus Entotheonellaceae</taxon>
        <taxon>Candidatus Entotheonella</taxon>
    </lineage>
</organism>
<gene>
    <name evidence="2" type="ORF">ETSY2_25945</name>
</gene>
<dbReference type="AlphaFoldDB" id="W4M4S8"/>
<dbReference type="Proteomes" id="UP000019140">
    <property type="component" value="Unassembled WGS sequence"/>
</dbReference>
<feature type="domain" description="HepT-like" evidence="1">
    <location>
        <begin position="46"/>
        <end position="154"/>
    </location>
</feature>
<dbReference type="InterPro" id="IPR048769">
    <property type="entry name" value="HepT-like_dom"/>
</dbReference>